<keyword evidence="6 7" id="KW-0694">RNA-binding</keyword>
<dbReference type="AlphaFoldDB" id="A0A220VCD2"/>
<comment type="catalytic activity">
    <reaction evidence="7">
        <text>guanosine(18) in tRNA + S-adenosyl-L-methionine = 2'-O-methylguanosine(18) in tRNA + S-adenosyl-L-homocysteine + H(+)</text>
        <dbReference type="Rhea" id="RHEA:20077"/>
        <dbReference type="Rhea" id="RHEA-COMP:10190"/>
        <dbReference type="Rhea" id="RHEA-COMP:10192"/>
        <dbReference type="ChEBI" id="CHEBI:15378"/>
        <dbReference type="ChEBI" id="CHEBI:57856"/>
        <dbReference type="ChEBI" id="CHEBI:59789"/>
        <dbReference type="ChEBI" id="CHEBI:74269"/>
        <dbReference type="ChEBI" id="CHEBI:74445"/>
        <dbReference type="EC" id="2.1.1.34"/>
    </reaction>
</comment>
<dbReference type="CDD" id="cd18092">
    <property type="entry name" value="SpoU-like_TrmH"/>
    <property type="match status" value="1"/>
</dbReference>
<reference evidence="10 11" key="1">
    <citation type="journal article" date="2016" name="Int. J. Syst. Evol. Microbiol.">
        <title>Paraphotobacterium marinum gen. nov., sp. nov., a member of the family Vibrionaceae, isolated from surface seawater.</title>
        <authorList>
            <person name="Huang Z."/>
            <person name="Dong C."/>
            <person name="Shao Z."/>
        </authorList>
    </citation>
    <scope>NUCLEOTIDE SEQUENCE [LARGE SCALE GENOMIC DNA]</scope>
    <source>
        <strain evidence="10 11">NSCS20N07D</strain>
    </source>
</reference>
<evidence type="ECO:0000256" key="4">
    <source>
        <dbReference type="ARBA" id="ARBA00022691"/>
    </source>
</evidence>
<dbReference type="Proteomes" id="UP000242175">
    <property type="component" value="Chromosome large"/>
</dbReference>
<protein>
    <recommendedName>
        <fullName evidence="7">tRNA (guanosine(18)-2'-O)-methyltransferase</fullName>
        <ecNumber evidence="7">2.1.1.34</ecNumber>
    </recommendedName>
    <alternativeName>
        <fullName evidence="7">tRNA [Gm18] methyltransferase</fullName>
    </alternativeName>
</protein>
<dbReference type="SUPFAM" id="SSF75217">
    <property type="entry name" value="alpha/beta knot"/>
    <property type="match status" value="1"/>
</dbReference>
<dbReference type="RefSeq" id="WP_089072977.1">
    <property type="nucleotide sequence ID" value="NZ_CBCSAM010000009.1"/>
</dbReference>
<dbReference type="InterPro" id="IPR022724">
    <property type="entry name" value="rRNA_MeTrfase_SpoU_C"/>
</dbReference>
<comment type="function">
    <text evidence="7">Catalyzes the 2'-O methylation of guanosine at position 18 in tRNA.</text>
</comment>
<dbReference type="GO" id="GO:0141100">
    <property type="term" value="F:tRNA (guanine(18)-2'-O)-methyltransferase activity"/>
    <property type="evidence" value="ECO:0007669"/>
    <property type="project" value="UniProtKB-UniRule"/>
</dbReference>
<dbReference type="EC" id="2.1.1.34" evidence="7"/>
<dbReference type="OrthoDB" id="9794400at2"/>
<comment type="caution">
    <text evidence="7">Lacks conserved residue(s) required for the propagation of feature annotation.</text>
</comment>
<dbReference type="GO" id="GO:0000049">
    <property type="term" value="F:tRNA binding"/>
    <property type="evidence" value="ECO:0007669"/>
    <property type="project" value="UniProtKB-UniRule"/>
</dbReference>
<dbReference type="Gene3D" id="3.40.1280.10">
    <property type="match status" value="1"/>
</dbReference>
<comment type="similarity">
    <text evidence="7">Belongs to the class IV-like SAM-binding methyltransferase superfamily. RNA methyltransferase TrmH family.</text>
</comment>
<feature type="domain" description="tRNA/rRNA methyltransferase SpoU type" evidence="8">
    <location>
        <begin position="20"/>
        <end position="159"/>
    </location>
</feature>
<evidence type="ECO:0000256" key="1">
    <source>
        <dbReference type="ARBA" id="ARBA00022555"/>
    </source>
</evidence>
<keyword evidence="3 7" id="KW-0808">Transferase</keyword>
<evidence type="ECO:0000313" key="10">
    <source>
        <dbReference type="EMBL" id="ASK78068.1"/>
    </source>
</evidence>
<dbReference type="GO" id="GO:0002938">
    <property type="term" value="P:tRNA guanine ribose methylation"/>
    <property type="evidence" value="ECO:0007669"/>
    <property type="project" value="UniProtKB-UniRule"/>
</dbReference>
<keyword evidence="5 7" id="KW-0819">tRNA processing</keyword>
<feature type="domain" description="RNA methyltransferase SpoU/TrmH type C-terminal" evidence="9">
    <location>
        <begin position="163"/>
        <end position="217"/>
    </location>
</feature>
<evidence type="ECO:0000256" key="6">
    <source>
        <dbReference type="ARBA" id="ARBA00022884"/>
    </source>
</evidence>
<dbReference type="PANTHER" id="PTHR43453:SF1">
    <property type="entry name" value="TRNA_RRNA METHYLTRANSFERASE SPOU TYPE DOMAIN-CONTAINING PROTEIN"/>
    <property type="match status" value="1"/>
</dbReference>
<evidence type="ECO:0000256" key="7">
    <source>
        <dbReference type="HAMAP-Rule" id="MF_02060"/>
    </source>
</evidence>
<dbReference type="EMBL" id="CP022355">
    <property type="protein sequence ID" value="ASK78068.1"/>
    <property type="molecule type" value="Genomic_DNA"/>
</dbReference>
<sequence length="229" mass="26091">MNPLRYKKILELLKRRQTDLTLCLDQVHKPNNVSAIIRSADATGVHNIHAVWPNKKMKMLSHTSAGARNWVYVDVHNSIDDACEIFRNKSMQILVTDLHEKSVDFREVDYTKPTAIILGGEKFGTSQTAKDNACQPINIPMLGMVESLNVSVAAALILFEAQRQRSIKNFYDRNPYPLSEDEIQKILFEKGYPILAKVVKRKALPYPHINSEGQICAPDSWWSLVRQHP</sequence>
<evidence type="ECO:0000259" key="9">
    <source>
        <dbReference type="Pfam" id="PF12105"/>
    </source>
</evidence>
<evidence type="ECO:0000313" key="11">
    <source>
        <dbReference type="Proteomes" id="UP000242175"/>
    </source>
</evidence>
<name>A0A220VCD2_9GAMM</name>
<keyword evidence="1 7" id="KW-0820">tRNA-binding</keyword>
<feature type="binding site" evidence="7">
    <location>
        <position position="148"/>
    </location>
    <ligand>
        <name>S-adenosyl-L-methionine</name>
        <dbReference type="ChEBI" id="CHEBI:59789"/>
    </ligand>
</feature>
<proteinExistence type="inferred from homology"/>
<evidence type="ECO:0000256" key="3">
    <source>
        <dbReference type="ARBA" id="ARBA00022679"/>
    </source>
</evidence>
<keyword evidence="2 7" id="KW-0489">Methyltransferase</keyword>
<accession>A0A220VCD2</accession>
<dbReference type="InterPro" id="IPR029028">
    <property type="entry name" value="Alpha/beta_knot_MTases"/>
</dbReference>
<dbReference type="NCBIfam" id="NF008295">
    <property type="entry name" value="PRK11081.1"/>
    <property type="match status" value="1"/>
</dbReference>
<gene>
    <name evidence="7" type="primary">trmH</name>
    <name evidence="10" type="ORF">CF386_02900</name>
</gene>
<keyword evidence="4 7" id="KW-0949">S-adenosyl-L-methionine</keyword>
<feature type="binding site" evidence="7">
    <location>
        <position position="96"/>
    </location>
    <ligand>
        <name>S-adenosyl-L-methionine</name>
        <dbReference type="ChEBI" id="CHEBI:59789"/>
    </ligand>
</feature>
<keyword evidence="11" id="KW-1185">Reference proteome</keyword>
<organism evidence="10 11">
    <name type="scientific">Paraphotobacterium marinum</name>
    <dbReference type="NCBI Taxonomy" id="1755811"/>
    <lineage>
        <taxon>Bacteria</taxon>
        <taxon>Pseudomonadati</taxon>
        <taxon>Pseudomonadota</taxon>
        <taxon>Gammaproteobacteria</taxon>
        <taxon>Vibrionales</taxon>
        <taxon>Vibrionaceae</taxon>
        <taxon>Paraphotobacterium</taxon>
    </lineage>
</organism>
<dbReference type="Pfam" id="PF00588">
    <property type="entry name" value="SpoU_methylase"/>
    <property type="match status" value="1"/>
</dbReference>
<dbReference type="KEGG" id="pmai:CF386_02900"/>
<feature type="binding site" evidence="7">
    <location>
        <position position="139"/>
    </location>
    <ligand>
        <name>S-adenosyl-L-methionine</name>
        <dbReference type="ChEBI" id="CHEBI:59789"/>
    </ligand>
</feature>
<dbReference type="InterPro" id="IPR029026">
    <property type="entry name" value="tRNA_m1G_MTases_N"/>
</dbReference>
<evidence type="ECO:0000256" key="5">
    <source>
        <dbReference type="ARBA" id="ARBA00022694"/>
    </source>
</evidence>
<dbReference type="InterPro" id="IPR001537">
    <property type="entry name" value="SpoU_MeTrfase"/>
</dbReference>
<dbReference type="InterPro" id="IPR033671">
    <property type="entry name" value="TrmH"/>
</dbReference>
<dbReference type="Pfam" id="PF12105">
    <property type="entry name" value="SpoU_methylas_C"/>
    <property type="match status" value="1"/>
</dbReference>
<evidence type="ECO:0000256" key="2">
    <source>
        <dbReference type="ARBA" id="ARBA00022603"/>
    </source>
</evidence>
<dbReference type="PANTHER" id="PTHR43453">
    <property type="entry name" value="RRNA METHYLASE-LIKE"/>
    <property type="match status" value="1"/>
</dbReference>
<evidence type="ECO:0000259" key="8">
    <source>
        <dbReference type="Pfam" id="PF00588"/>
    </source>
</evidence>
<dbReference type="HAMAP" id="MF_02060">
    <property type="entry name" value="tRNA_methyltr_TrmH"/>
    <property type="match status" value="1"/>
</dbReference>